<sequence>MTGYLETVQKSKNYNNYKLTADKVIQILSDVRNERTKSRRRWIWELMQNAKDVPNIYGGVTIEITLRENEFIFSHNGNPFRVENITGLIQQVSSGKPSDSTNKRITGKFGTGFISTHLLSDTVTVKGIVEQDGLLPKTFQFELNRKAEKSEDLITFIADELDKIEKIEDELLFPTKHNYHSQRKETDFDTVFIYPLENPESREAAVVGVDDLASTLPQTLFFVEELKKVIIHNEITGKQITYELFENNNEGDFYFPVIKETINEKTQDLCFIHYKDDKIDLAIPINNHTERSIKIIEKSARLYRDFPLVGTEHFYFPFILNGLSFFPTEKRDSVLLTDTTSNKVLVNRDIFIHAINKSQLFVEWLKTNNAINLSLIAQSRIPTALTELEVINWFKENIQKPYRHHLIEQEIVETTSGKIKIKDAVIPKYAGTKEQNEQFWEILNSYFGGDTICRKEHLGSWQDNLGIESEIETWGQKVFYTVEDLLNEIQSKTNLESIAIQGSQQTNIQWLNSVYKFLIDNELIKHFKEYKIIPTIKGTLKSLNDDLYIEKETKIPNEFISIFKNLKNEDWNDILIHRELIAIDNSHASKKVKDISDEINKILNSEEKNQFGQVQSTYIDRANAENILLDILSISASSSIDSFQSKLFNSAKVFFKSEKQPIVINGVSEFNFNPAKRQLIKLLHKKIEVAKNLSNLLVENSEKWLLNHLLLLQESTEFKTLLEFGNIIPNRKGEFCAFVNEVFAYGTNESPLDDDLIEILYELNNEEDWDKHLINDYFRSLKLPAKTIEALATKLKDELEKLRLENTFSTKSSAILKLIHWCSDYNNRFVSAKHFDWFLSQKDKIFVNISLEDSEVGGNIVKLLTNKEKLNDLVALAESGINLSQLSDIAEIAKSISIEEIKSLSQQLKDERDDFEFKKKIGEAVEKAFIEAFESLNLPYKITYQGIGSQDVVITNNTNNKSFYIELKSLSPTNWDKSLKLAVSQARKAVEQIQEENYVVSVLIRPSNWETATAEFIKENLNNQFNIGKLLTAVVQKDKAFEQLLNTSNEVDLAFEDTRRKVRVAENLWRSNGHSFSALIEKLNGYLK</sequence>
<evidence type="ECO:0000313" key="1">
    <source>
        <dbReference type="EMBL" id="KAB1067332.1"/>
    </source>
</evidence>
<name>A0A6N6MCB8_9FLAO</name>
<dbReference type="NCBIfam" id="NF047352">
    <property type="entry name" value="P_loop_sacsin"/>
    <property type="match status" value="1"/>
</dbReference>
<dbReference type="RefSeq" id="WP_150939867.1">
    <property type="nucleotide sequence ID" value="NZ_WAAT01000049.1"/>
</dbReference>
<comment type="caution">
    <text evidence="1">The sequence shown here is derived from an EMBL/GenBank/DDBJ whole genome shotgun (WGS) entry which is preliminary data.</text>
</comment>
<dbReference type="AlphaFoldDB" id="A0A6N6MCB8"/>
<dbReference type="InterPro" id="IPR036890">
    <property type="entry name" value="HATPase_C_sf"/>
</dbReference>
<evidence type="ECO:0000313" key="2">
    <source>
        <dbReference type="Proteomes" id="UP000441333"/>
    </source>
</evidence>
<organism evidence="1 2">
    <name type="scientific">Pseudotamlana haliotis</name>
    <dbReference type="NCBI Taxonomy" id="2614804"/>
    <lineage>
        <taxon>Bacteria</taxon>
        <taxon>Pseudomonadati</taxon>
        <taxon>Bacteroidota</taxon>
        <taxon>Flavobacteriia</taxon>
        <taxon>Flavobacteriales</taxon>
        <taxon>Flavobacteriaceae</taxon>
        <taxon>Pseudotamlana</taxon>
    </lineage>
</organism>
<keyword evidence="2" id="KW-1185">Reference proteome</keyword>
<reference evidence="1 2" key="1">
    <citation type="submission" date="2019-09" db="EMBL/GenBank/DDBJ databases">
        <authorList>
            <person name="Cao W.R."/>
        </authorList>
    </citation>
    <scope>NUCLEOTIDE SEQUENCE [LARGE SCALE GENOMIC DNA]</scope>
    <source>
        <strain evidence="1 2">B1N29</strain>
    </source>
</reference>
<dbReference type="Proteomes" id="UP000441333">
    <property type="component" value="Unassembled WGS sequence"/>
</dbReference>
<protein>
    <submittedName>
        <fullName evidence="1">Uncharacterized protein</fullName>
    </submittedName>
</protein>
<dbReference type="Gene3D" id="3.30.565.10">
    <property type="entry name" value="Histidine kinase-like ATPase, C-terminal domain"/>
    <property type="match status" value="1"/>
</dbReference>
<gene>
    <name evidence="1" type="ORF">F6U93_11295</name>
</gene>
<proteinExistence type="predicted"/>
<dbReference type="EMBL" id="WAAT01000049">
    <property type="protein sequence ID" value="KAB1067332.1"/>
    <property type="molecule type" value="Genomic_DNA"/>
</dbReference>
<dbReference type="SUPFAM" id="SSF55874">
    <property type="entry name" value="ATPase domain of HSP90 chaperone/DNA topoisomerase II/histidine kinase"/>
    <property type="match status" value="1"/>
</dbReference>
<accession>A0A6N6MCB8</accession>